<protein>
    <submittedName>
        <fullName evidence="2">Uncharacterized protein</fullName>
    </submittedName>
</protein>
<evidence type="ECO:0000313" key="2">
    <source>
        <dbReference type="EMBL" id="CAK5267964.1"/>
    </source>
</evidence>
<feature type="compositionally biased region" description="Acidic residues" evidence="1">
    <location>
        <begin position="330"/>
        <end position="339"/>
    </location>
</feature>
<keyword evidence="3" id="KW-1185">Reference proteome</keyword>
<evidence type="ECO:0000256" key="1">
    <source>
        <dbReference type="SAM" id="MobiDB-lite"/>
    </source>
</evidence>
<sequence length="339" mass="35723">MGLSGRGFPARPGSLYPRITIDCGIEASSQLPCRLATGEGNCEKDLTPARHTMHTTTTTLIIMLATLSRTALATPAGLGVLPGTVRLTSYSAALQSKMHDVSLGNYTTYGKLGCLRPPTALTTTVGLSNATDHVAADEANGYDLDLSNGVDGDMLQCNPGFIPEKLAIANFSSKGATLRSYSGFDSIPDTTCRAFNFTLVVHAQEPHFLTRVPLYTICCAALPHKCLRFNKADPAKVLVDTLPAVKNLASATQLLDFLFALEHEISVFPTGSSIQHDEEEEEDASADSEDADDDSDSADPDPADDDEDGDDQSGASKGKDGSDGSGSENDGADDDTANN</sequence>
<comment type="caution">
    <text evidence="2">The sequence shown here is derived from an EMBL/GenBank/DDBJ whole genome shotgun (WGS) entry which is preliminary data.</text>
</comment>
<dbReference type="AlphaFoldDB" id="A0AAD2H4D3"/>
<accession>A0AAD2H4D3</accession>
<organism evidence="2 3">
    <name type="scientific">Mycena citricolor</name>
    <dbReference type="NCBI Taxonomy" id="2018698"/>
    <lineage>
        <taxon>Eukaryota</taxon>
        <taxon>Fungi</taxon>
        <taxon>Dikarya</taxon>
        <taxon>Basidiomycota</taxon>
        <taxon>Agaricomycotina</taxon>
        <taxon>Agaricomycetes</taxon>
        <taxon>Agaricomycetidae</taxon>
        <taxon>Agaricales</taxon>
        <taxon>Marasmiineae</taxon>
        <taxon>Mycenaceae</taxon>
        <taxon>Mycena</taxon>
    </lineage>
</organism>
<evidence type="ECO:0000313" key="3">
    <source>
        <dbReference type="Proteomes" id="UP001295794"/>
    </source>
</evidence>
<feature type="region of interest" description="Disordered" evidence="1">
    <location>
        <begin position="270"/>
        <end position="339"/>
    </location>
</feature>
<reference evidence="2" key="1">
    <citation type="submission" date="2023-11" db="EMBL/GenBank/DDBJ databases">
        <authorList>
            <person name="De Vega J J."/>
            <person name="De Vega J J."/>
        </authorList>
    </citation>
    <scope>NUCLEOTIDE SEQUENCE</scope>
</reference>
<dbReference type="Proteomes" id="UP001295794">
    <property type="component" value="Unassembled WGS sequence"/>
</dbReference>
<feature type="compositionally biased region" description="Acidic residues" evidence="1">
    <location>
        <begin position="277"/>
        <end position="311"/>
    </location>
</feature>
<gene>
    <name evidence="2" type="ORF">MYCIT1_LOCUS10911</name>
</gene>
<dbReference type="EMBL" id="CAVNYO010000136">
    <property type="protein sequence ID" value="CAK5267964.1"/>
    <property type="molecule type" value="Genomic_DNA"/>
</dbReference>
<name>A0AAD2H4D3_9AGAR</name>
<proteinExistence type="predicted"/>